<dbReference type="InterPro" id="IPR019149">
    <property type="entry name" value="ABHD18"/>
</dbReference>
<feature type="compositionally biased region" description="Polar residues" evidence="1">
    <location>
        <begin position="622"/>
        <end position="636"/>
    </location>
</feature>
<dbReference type="SUPFAM" id="SSF53474">
    <property type="entry name" value="alpha/beta-Hydrolases"/>
    <property type="match status" value="1"/>
</dbReference>
<name>A0A1S8X9P9_OPIVI</name>
<evidence type="ECO:0000256" key="1">
    <source>
        <dbReference type="SAM" id="MobiDB-lite"/>
    </source>
</evidence>
<protein>
    <submittedName>
        <fullName evidence="2">Uncharacterized protein</fullName>
    </submittedName>
</protein>
<gene>
    <name evidence="2" type="ORF">X801_00686</name>
</gene>
<feature type="region of interest" description="Disordered" evidence="1">
    <location>
        <begin position="617"/>
        <end position="636"/>
    </location>
</feature>
<dbReference type="InterPro" id="IPR029058">
    <property type="entry name" value="AB_hydrolase_fold"/>
</dbReference>
<dbReference type="Pfam" id="PF09752">
    <property type="entry name" value="ABHD18"/>
    <property type="match status" value="1"/>
</dbReference>
<dbReference type="Gene3D" id="3.40.50.1820">
    <property type="entry name" value="alpha/beta hydrolase"/>
    <property type="match status" value="2"/>
</dbReference>
<feature type="compositionally biased region" description="Low complexity" evidence="1">
    <location>
        <begin position="433"/>
        <end position="457"/>
    </location>
</feature>
<keyword evidence="3" id="KW-1185">Reference proteome</keyword>
<feature type="compositionally biased region" description="Polar residues" evidence="1">
    <location>
        <begin position="399"/>
        <end position="412"/>
    </location>
</feature>
<evidence type="ECO:0000313" key="2">
    <source>
        <dbReference type="EMBL" id="OON23408.1"/>
    </source>
</evidence>
<reference evidence="2 3" key="1">
    <citation type="submission" date="2015-03" db="EMBL/GenBank/DDBJ databases">
        <title>Draft genome of the nematode, Opisthorchis viverrini.</title>
        <authorList>
            <person name="Mitreva M."/>
        </authorList>
    </citation>
    <scope>NUCLEOTIDE SEQUENCE [LARGE SCALE GENOMIC DNA]</scope>
    <source>
        <strain evidence="2">Khon Kaen</strain>
    </source>
</reference>
<dbReference type="Proteomes" id="UP000243686">
    <property type="component" value="Unassembled WGS sequence"/>
</dbReference>
<proteinExistence type="predicted"/>
<dbReference type="PANTHER" id="PTHR13617:SF14">
    <property type="entry name" value="PROTEIN ABHD18"/>
    <property type="match status" value="1"/>
</dbReference>
<dbReference type="AlphaFoldDB" id="A0A1S8X9P9"/>
<organism evidence="2 3">
    <name type="scientific">Opisthorchis viverrini</name>
    <name type="common">Southeast Asian liver fluke</name>
    <dbReference type="NCBI Taxonomy" id="6198"/>
    <lineage>
        <taxon>Eukaryota</taxon>
        <taxon>Metazoa</taxon>
        <taxon>Spiralia</taxon>
        <taxon>Lophotrochozoa</taxon>
        <taxon>Platyhelminthes</taxon>
        <taxon>Trematoda</taxon>
        <taxon>Digenea</taxon>
        <taxon>Opisthorchiida</taxon>
        <taxon>Opisthorchiata</taxon>
        <taxon>Opisthorchiidae</taxon>
        <taxon>Opisthorchis</taxon>
    </lineage>
</organism>
<sequence>MQRASDNVDRNLVKTQKEMPAVRLHPIALSAFAAAAPTPLDMTDQRKLEVRFLHSFSTWDTRHSASDQVSWANSAQAVAVSGRPRASERGTENETRGKLCTMRMKEAGFHTSFAMSAFDKIYRSAIPMKFFTKGWGKPEVLRKLVENTEFITRRDRFETLVAHESPITFEQRTVRKNAVILEGSFISPFSKALPGVMLPENELARFQLILPKEWIPKYRPICLQLAGTGDHTYYRRRLFLANRLLEDGIASIIIMNPFYSKRKPKDQRGSCLNYVSDLFIMGGALITECATLLRWCETNGYGPVAIHGISMGGYMASLCATVWPKPISLIPCLSWTTASVVFVDGIMAGAVDWDTLTKQYFSDSIFSDCIRPLIQPSIPEKYRCTSTLEESPLEMHSEPSAQPTVTLRSSSPGEVDPVFNSSGTNAMVSEPNPSTLLPSSSPTSVLDSSPSTSPSTVQSDVARTLYFLSLIPLKQLGDSRTWHLPDALRRPFDTSIWHTGMSYFRPWPQNISNIISTPPDPEVRQFLRELMDYFTHLGNFSPVTDPRLVLAVTAEQDAYVPRHGVTPLNKLYPGAEIRILPQSGHVGAYLRNAVWTRDFRQAITDCLNRQVELHYGEPGPFRSSQTKPSVTDAQKP</sequence>
<accession>A0A1S8X9P9</accession>
<dbReference type="EMBL" id="KV891550">
    <property type="protein sequence ID" value="OON23408.1"/>
    <property type="molecule type" value="Genomic_DNA"/>
</dbReference>
<feature type="region of interest" description="Disordered" evidence="1">
    <location>
        <begin position="389"/>
        <end position="457"/>
    </location>
</feature>
<evidence type="ECO:0000313" key="3">
    <source>
        <dbReference type="Proteomes" id="UP000243686"/>
    </source>
</evidence>
<dbReference type="PANTHER" id="PTHR13617">
    <property type="entry name" value="PROTEIN ABHD18"/>
    <property type="match status" value="1"/>
</dbReference>